<dbReference type="CDD" id="cd07710">
    <property type="entry name" value="arylsulfatase_Sdsa1-like_MBL-fold"/>
    <property type="match status" value="1"/>
</dbReference>
<dbReference type="SMART" id="SM00849">
    <property type="entry name" value="Lactamase_B"/>
    <property type="match status" value="1"/>
</dbReference>
<dbReference type="FunFam" id="3.60.15.30:FF:000001">
    <property type="entry name" value="Alkyl/aryl-sulfatase BDS1"/>
    <property type="match status" value="1"/>
</dbReference>
<evidence type="ECO:0000313" key="11">
    <source>
        <dbReference type="Proteomes" id="UP000444980"/>
    </source>
</evidence>
<keyword evidence="11" id="KW-1185">Reference proteome</keyword>
<dbReference type="InterPro" id="IPR036527">
    <property type="entry name" value="SCP2_sterol-bd_dom_sf"/>
</dbReference>
<name>A0A7I9UY86_9ACTN</name>
<evidence type="ECO:0000256" key="2">
    <source>
        <dbReference type="ARBA" id="ARBA00022723"/>
    </source>
</evidence>
<dbReference type="Pfam" id="PF14863">
    <property type="entry name" value="Alkyl_sulf_dimr"/>
    <property type="match status" value="1"/>
</dbReference>
<dbReference type="SUPFAM" id="SSF55718">
    <property type="entry name" value="SCP-like"/>
    <property type="match status" value="1"/>
</dbReference>
<accession>A0A7I9UY86</accession>
<organism evidence="10 11">
    <name type="scientific">Gordonia crocea</name>
    <dbReference type="NCBI Taxonomy" id="589162"/>
    <lineage>
        <taxon>Bacteria</taxon>
        <taxon>Bacillati</taxon>
        <taxon>Actinomycetota</taxon>
        <taxon>Actinomycetes</taxon>
        <taxon>Mycobacteriales</taxon>
        <taxon>Gordoniaceae</taxon>
        <taxon>Gordonia</taxon>
    </lineage>
</organism>
<evidence type="ECO:0000256" key="7">
    <source>
        <dbReference type="ARBA" id="ARBA00068034"/>
    </source>
</evidence>
<dbReference type="Gene3D" id="1.25.40.880">
    <property type="entry name" value="Alkyl sulfatase, dimerisation domain"/>
    <property type="match status" value="1"/>
</dbReference>
<dbReference type="InterPro" id="IPR029229">
    <property type="entry name" value="Alkyl_sulf_C"/>
</dbReference>
<keyword evidence="3 10" id="KW-0378">Hydrolase</keyword>
<dbReference type="FunFam" id="1.25.40.880:FF:000001">
    <property type="entry name" value="SDS hydrolase SdsA1"/>
    <property type="match status" value="1"/>
</dbReference>
<evidence type="ECO:0000259" key="9">
    <source>
        <dbReference type="SMART" id="SM00849"/>
    </source>
</evidence>
<dbReference type="PANTHER" id="PTHR43223:SF1">
    <property type="entry name" value="ALKYL_ARYL-SULFATASE BDS1"/>
    <property type="match status" value="1"/>
</dbReference>
<keyword evidence="2" id="KW-0479">Metal-binding</keyword>
<sequence length="610" mass="66646">MSTPPVYPFDDEQDFTDADRGLIATLDVGAITDATGRPVWDLQAYDFLDAAAPGTVNPSLWRQSQLCAKHGLYEVTESIYQIRGFDLSNMTVIEGERGIIVIDPLISTETAAASLALYREHRGDRPVTAVIYTHCHVDHFGGVKGVTSQEAVDAGEVAIIAPQGFMEPAIAENLYAGTAMSRRATYMYGTMLPKNARGGVGAGLGQTTSTGTVTLIPPTVDITETGQELTVDGVRIVFQLAPGTEAPAEMHFHFPDLRALCIAENATHTLHNLVTLRGAVVRDPHAWAQYLGEAIALFGEQTDVVFASHHWPTWGRERALGFLQTQREMYAYLHDQTLRMLNRGFTGIEIAEQFQMPPNLDAAWNTHGYYGSVSHNVKAIYQRYLGWFDGNPARLWQHPPEAAAKRYVEFMGGADEVVRKARVCFEEGDYRWAAQVLDHVVFADPEHEAGRALLADTLEQLGFAAENGTWRNFYLSGAMELRSGNFGTATDSSGTDIVSRLEPEMFLDALAIQIDAPRVWDLDVTVRWVFGAKRLLTRLHNGVLLRDADRPDAAADATISVPEGALIHLVTGDMAAAAQAGLTVEGDAEVLAQVLGGTQPPDPNFNIVTP</sequence>
<dbReference type="OrthoDB" id="5240502at2"/>
<dbReference type="RefSeq" id="WP_161927055.1">
    <property type="nucleotide sequence ID" value="NZ_BJOU01000001.1"/>
</dbReference>
<reference evidence="11" key="1">
    <citation type="submission" date="2019-06" db="EMBL/GenBank/DDBJ databases">
        <title>Gordonia isolated from sludge of a wastewater treatment plant.</title>
        <authorList>
            <person name="Tamura T."/>
            <person name="Aoyama K."/>
            <person name="Kang Y."/>
            <person name="Saito S."/>
            <person name="Akiyama N."/>
            <person name="Yazawa K."/>
            <person name="Gonoi T."/>
            <person name="Mikami Y."/>
        </authorList>
    </citation>
    <scope>NUCLEOTIDE SEQUENCE [LARGE SCALE GENOMIC DNA]</scope>
    <source>
        <strain evidence="11">NBRC 107697</strain>
    </source>
</reference>
<dbReference type="InterPro" id="IPR044097">
    <property type="entry name" value="Bds1/SdsA1_MBL-fold"/>
</dbReference>
<evidence type="ECO:0000256" key="5">
    <source>
        <dbReference type="ARBA" id="ARBA00033751"/>
    </source>
</evidence>
<dbReference type="InterPro" id="IPR038536">
    <property type="entry name" value="Alkyl/aryl-sulf_dimr_sf"/>
</dbReference>
<dbReference type="Pfam" id="PF00753">
    <property type="entry name" value="Lactamase_B"/>
    <property type="match status" value="1"/>
</dbReference>
<dbReference type="Gene3D" id="3.30.1050.10">
    <property type="entry name" value="SCP2 sterol-binding domain"/>
    <property type="match status" value="1"/>
</dbReference>
<dbReference type="InterPro" id="IPR036866">
    <property type="entry name" value="RibonucZ/Hydroxyglut_hydro"/>
</dbReference>
<evidence type="ECO:0000256" key="6">
    <source>
        <dbReference type="ARBA" id="ARBA00066568"/>
    </source>
</evidence>
<dbReference type="GO" id="GO:0046983">
    <property type="term" value="F:protein dimerization activity"/>
    <property type="evidence" value="ECO:0007669"/>
    <property type="project" value="InterPro"/>
</dbReference>
<comment type="similarity">
    <text evidence="5">Belongs to the metallo-beta-lactamase superfamily. Type III sulfatase family.</text>
</comment>
<dbReference type="Pfam" id="PF14864">
    <property type="entry name" value="Alkyl_sulf_C"/>
    <property type="match status" value="1"/>
</dbReference>
<dbReference type="InterPro" id="IPR052195">
    <property type="entry name" value="Bact_Alkyl/Aryl-Sulfatase"/>
</dbReference>
<evidence type="ECO:0000256" key="8">
    <source>
        <dbReference type="ARBA" id="ARBA00075789"/>
    </source>
</evidence>
<dbReference type="SUPFAM" id="SSF56281">
    <property type="entry name" value="Metallo-hydrolase/oxidoreductase"/>
    <property type="match status" value="1"/>
</dbReference>
<keyword evidence="4" id="KW-0862">Zinc</keyword>
<dbReference type="EMBL" id="BJOU01000001">
    <property type="protein sequence ID" value="GED97771.1"/>
    <property type="molecule type" value="Genomic_DNA"/>
</dbReference>
<evidence type="ECO:0000256" key="1">
    <source>
        <dbReference type="ARBA" id="ARBA00001947"/>
    </source>
</evidence>
<gene>
    <name evidence="10" type="ORF">nbrc107697_18100</name>
</gene>
<dbReference type="EC" id="3.1.6.21" evidence="6"/>
<feature type="domain" description="Metallo-beta-lactamase" evidence="9">
    <location>
        <begin position="87"/>
        <end position="309"/>
    </location>
</feature>
<dbReference type="GO" id="GO:0046872">
    <property type="term" value="F:metal ion binding"/>
    <property type="evidence" value="ECO:0007669"/>
    <property type="project" value="UniProtKB-KW"/>
</dbReference>
<dbReference type="InterPro" id="IPR001279">
    <property type="entry name" value="Metallo-B-lactamas"/>
</dbReference>
<dbReference type="AlphaFoldDB" id="A0A7I9UY86"/>
<proteinExistence type="inferred from homology"/>
<comment type="caution">
    <text evidence="10">The sequence shown here is derived from an EMBL/GenBank/DDBJ whole genome shotgun (WGS) entry which is preliminary data.</text>
</comment>
<dbReference type="Proteomes" id="UP000444980">
    <property type="component" value="Unassembled WGS sequence"/>
</dbReference>
<comment type="cofactor">
    <cofactor evidence="1">
        <name>Zn(2+)</name>
        <dbReference type="ChEBI" id="CHEBI:29105"/>
    </cofactor>
</comment>
<dbReference type="GO" id="GO:0018741">
    <property type="term" value="F:linear primary-alkylsulfatase activity"/>
    <property type="evidence" value="ECO:0007669"/>
    <property type="project" value="UniProtKB-EC"/>
</dbReference>
<dbReference type="Gene3D" id="3.60.15.30">
    <property type="entry name" value="Metallo-beta-lactamase domain"/>
    <property type="match status" value="1"/>
</dbReference>
<dbReference type="InterPro" id="IPR029228">
    <property type="entry name" value="Alkyl_sulf_dimr"/>
</dbReference>
<evidence type="ECO:0000313" key="10">
    <source>
        <dbReference type="EMBL" id="GED97771.1"/>
    </source>
</evidence>
<evidence type="ECO:0000256" key="4">
    <source>
        <dbReference type="ARBA" id="ARBA00022833"/>
    </source>
</evidence>
<evidence type="ECO:0000256" key="3">
    <source>
        <dbReference type="ARBA" id="ARBA00022801"/>
    </source>
</evidence>
<protein>
    <recommendedName>
        <fullName evidence="7">Linear primary-alkylsulfatase</fullName>
        <ecNumber evidence="6">3.1.6.21</ecNumber>
    </recommendedName>
    <alternativeName>
        <fullName evidence="8">Type III linear primary-alkylsulfatase</fullName>
    </alternativeName>
</protein>
<dbReference type="PANTHER" id="PTHR43223">
    <property type="entry name" value="ALKYL/ARYL-SULFATASE"/>
    <property type="match status" value="1"/>
</dbReference>
<dbReference type="GO" id="GO:0018909">
    <property type="term" value="P:dodecyl sulfate metabolic process"/>
    <property type="evidence" value="ECO:0007669"/>
    <property type="project" value="InterPro"/>
</dbReference>